<evidence type="ECO:0000313" key="2">
    <source>
        <dbReference type="EMBL" id="MCG5076613.1"/>
    </source>
</evidence>
<evidence type="ECO:0000256" key="1">
    <source>
        <dbReference type="SAM" id="MobiDB-lite"/>
    </source>
</evidence>
<sequence>MSNTIERSCSSVLLKSVALQPNSESIILYLLDLDAIETQLKFAAYGLYQQRKEALAAVLRAHFNISEAKCFASSQTSSGRATSTVRGEHVPSVPSRHPHGACSGYALKNLEPAQEARYFPREHWLDTRIGLQSIAFDWRSPRIPGDDLPMR</sequence>
<name>A0A9X1UJ75_9BURK</name>
<evidence type="ECO:0000313" key="3">
    <source>
        <dbReference type="Proteomes" id="UP001139308"/>
    </source>
</evidence>
<accession>A0A9X1UJ75</accession>
<protein>
    <submittedName>
        <fullName evidence="2">Uncharacterized protein</fullName>
    </submittedName>
</protein>
<reference evidence="2" key="1">
    <citation type="submission" date="2022-01" db="EMBL/GenBank/DDBJ databases">
        <title>Genome sequence and assembly of Parabukholderia sp. RG36.</title>
        <authorList>
            <person name="Chhetri G."/>
        </authorList>
    </citation>
    <scope>NUCLEOTIDE SEQUENCE</scope>
    <source>
        <strain evidence="2">RG36</strain>
    </source>
</reference>
<comment type="caution">
    <text evidence="2">The sequence shown here is derived from an EMBL/GenBank/DDBJ whole genome shotgun (WGS) entry which is preliminary data.</text>
</comment>
<keyword evidence="3" id="KW-1185">Reference proteome</keyword>
<gene>
    <name evidence="2" type="ORF">L5014_25180</name>
</gene>
<dbReference type="AlphaFoldDB" id="A0A9X1UJ75"/>
<dbReference type="Proteomes" id="UP001139308">
    <property type="component" value="Unassembled WGS sequence"/>
</dbReference>
<dbReference type="RefSeq" id="WP_238466524.1">
    <property type="nucleotide sequence ID" value="NZ_JAKLJA010000025.1"/>
</dbReference>
<dbReference type="EMBL" id="JAKLJA010000025">
    <property type="protein sequence ID" value="MCG5076613.1"/>
    <property type="molecule type" value="Genomic_DNA"/>
</dbReference>
<organism evidence="2 3">
    <name type="scientific">Paraburkholderia tagetis</name>
    <dbReference type="NCBI Taxonomy" id="2913261"/>
    <lineage>
        <taxon>Bacteria</taxon>
        <taxon>Pseudomonadati</taxon>
        <taxon>Pseudomonadota</taxon>
        <taxon>Betaproteobacteria</taxon>
        <taxon>Burkholderiales</taxon>
        <taxon>Burkholderiaceae</taxon>
        <taxon>Paraburkholderia</taxon>
    </lineage>
</organism>
<proteinExistence type="predicted"/>
<feature type="region of interest" description="Disordered" evidence="1">
    <location>
        <begin position="79"/>
        <end position="98"/>
    </location>
</feature>